<proteinExistence type="predicted"/>
<evidence type="ECO:0000256" key="2">
    <source>
        <dbReference type="SAM" id="Phobius"/>
    </source>
</evidence>
<reference evidence="3 4" key="1">
    <citation type="submission" date="2024-03" db="EMBL/GenBank/DDBJ databases">
        <title>Natural products discovery in diverse microorganisms through a two-stage MS feature dereplication strategy.</title>
        <authorList>
            <person name="Zhang R."/>
        </authorList>
    </citation>
    <scope>NUCLEOTIDE SEQUENCE [LARGE SCALE GENOMIC DNA]</scope>
    <source>
        <strain evidence="3 4">18930</strain>
    </source>
</reference>
<evidence type="ECO:0000313" key="4">
    <source>
        <dbReference type="Proteomes" id="UP001432000"/>
    </source>
</evidence>
<keyword evidence="2" id="KW-0472">Membrane</keyword>
<dbReference type="EMBL" id="CP147846">
    <property type="protein sequence ID" value="WXG67885.1"/>
    <property type="molecule type" value="Genomic_DNA"/>
</dbReference>
<protein>
    <recommendedName>
        <fullName evidence="5">Transmembrane protein</fullName>
    </recommendedName>
</protein>
<evidence type="ECO:0000256" key="1">
    <source>
        <dbReference type="SAM" id="MobiDB-lite"/>
    </source>
</evidence>
<evidence type="ECO:0000313" key="3">
    <source>
        <dbReference type="EMBL" id="WXG67885.1"/>
    </source>
</evidence>
<feature type="region of interest" description="Disordered" evidence="1">
    <location>
        <begin position="110"/>
        <end position="137"/>
    </location>
</feature>
<keyword evidence="2" id="KW-0812">Transmembrane</keyword>
<dbReference type="Proteomes" id="UP001432000">
    <property type="component" value="Chromosome"/>
</dbReference>
<feature type="region of interest" description="Disordered" evidence="1">
    <location>
        <begin position="50"/>
        <end position="72"/>
    </location>
</feature>
<keyword evidence="2" id="KW-1133">Transmembrane helix</keyword>
<keyword evidence="4" id="KW-1185">Reference proteome</keyword>
<gene>
    <name evidence="3" type="ORF">WDS16_22095</name>
</gene>
<feature type="transmembrane region" description="Helical" evidence="2">
    <location>
        <begin position="83"/>
        <end position="100"/>
    </location>
</feature>
<evidence type="ECO:0008006" key="5">
    <source>
        <dbReference type="Google" id="ProtNLM"/>
    </source>
</evidence>
<sequence>MTSTSKSEHFRGVAASTGGNLIKAAKIFGTGSAGVGLQLATRGYALARREADRRKTHRALATSAPRATNTTRGSLLSTKTRKFVVFGSLFGAAAGIAILVSKRRNTFVEPADAPPSLEDYEETPTPVNGSSAHAARK</sequence>
<accession>A0ABZ2PFM7</accession>
<organism evidence="3 4">
    <name type="scientific">Rhodococcus sovatensis</name>
    <dbReference type="NCBI Taxonomy" id="1805840"/>
    <lineage>
        <taxon>Bacteria</taxon>
        <taxon>Bacillati</taxon>
        <taxon>Actinomycetota</taxon>
        <taxon>Actinomycetes</taxon>
        <taxon>Mycobacteriales</taxon>
        <taxon>Nocardiaceae</taxon>
        <taxon>Rhodococcus</taxon>
    </lineage>
</organism>
<dbReference type="RefSeq" id="WP_338887718.1">
    <property type="nucleotide sequence ID" value="NZ_CP147846.1"/>
</dbReference>
<name>A0ABZ2PFM7_9NOCA</name>